<dbReference type="InterPro" id="IPR010493">
    <property type="entry name" value="Ser_AcTrfase_N"/>
</dbReference>
<evidence type="ECO:0000256" key="4">
    <source>
        <dbReference type="ARBA" id="ARBA00023315"/>
    </source>
</evidence>
<dbReference type="Pfam" id="PF06426">
    <property type="entry name" value="SATase_N"/>
    <property type="match status" value="1"/>
</dbReference>
<evidence type="ECO:0000259" key="5">
    <source>
        <dbReference type="SMART" id="SM00971"/>
    </source>
</evidence>
<dbReference type="PANTHER" id="PTHR42811">
    <property type="entry name" value="SERINE ACETYLTRANSFERASE"/>
    <property type="match status" value="1"/>
</dbReference>
<dbReference type="GO" id="GO:0005737">
    <property type="term" value="C:cytoplasm"/>
    <property type="evidence" value="ECO:0007669"/>
    <property type="project" value="InterPro"/>
</dbReference>
<dbReference type="InterPro" id="IPR011004">
    <property type="entry name" value="Trimer_LpxA-like_sf"/>
</dbReference>
<evidence type="ECO:0000256" key="2">
    <source>
        <dbReference type="ARBA" id="ARBA00022605"/>
    </source>
</evidence>
<dbReference type="CDD" id="cd03354">
    <property type="entry name" value="LbH_SAT"/>
    <property type="match status" value="1"/>
</dbReference>
<gene>
    <name evidence="6" type="ORF">SAMN05444164_6470</name>
</gene>
<dbReference type="RefSeq" id="WP_092123719.1">
    <property type="nucleotide sequence ID" value="NZ_FNTH01000001.1"/>
</dbReference>
<dbReference type="EMBL" id="FNTH01000001">
    <property type="protein sequence ID" value="SED97245.1"/>
    <property type="molecule type" value="Genomic_DNA"/>
</dbReference>
<dbReference type="GO" id="GO:0009001">
    <property type="term" value="F:serine O-acetyltransferase activity"/>
    <property type="evidence" value="ECO:0007669"/>
    <property type="project" value="InterPro"/>
</dbReference>
<dbReference type="InterPro" id="IPR045304">
    <property type="entry name" value="LbH_SAT"/>
</dbReference>
<dbReference type="GO" id="GO:0006535">
    <property type="term" value="P:cysteine biosynthetic process from serine"/>
    <property type="evidence" value="ECO:0007669"/>
    <property type="project" value="InterPro"/>
</dbReference>
<protein>
    <recommendedName>
        <fullName evidence="1">Serine acetyltransferase</fullName>
    </recommendedName>
</protein>
<name>A0A1H5F1K6_9BRAD</name>
<dbReference type="OrthoDB" id="9815592at2"/>
<dbReference type="Gene3D" id="1.10.3130.10">
    <property type="entry name" value="serine acetyltransferase, domain 1"/>
    <property type="match status" value="1"/>
</dbReference>
<evidence type="ECO:0000256" key="1">
    <source>
        <dbReference type="ARBA" id="ARBA00018522"/>
    </source>
</evidence>
<dbReference type="InterPro" id="IPR042122">
    <property type="entry name" value="Ser_AcTrfase_N_sf"/>
</dbReference>
<dbReference type="SUPFAM" id="SSF51161">
    <property type="entry name" value="Trimeric LpxA-like enzymes"/>
    <property type="match status" value="1"/>
</dbReference>
<evidence type="ECO:0000256" key="3">
    <source>
        <dbReference type="ARBA" id="ARBA00022679"/>
    </source>
</evidence>
<dbReference type="AlphaFoldDB" id="A0A1H5F1K6"/>
<sequence>MAVRATASPDDLWLAIRREAEAAVVADRFLEASAAFILDQGDLGGALAFLIGRRVSRAEADRAQFMRTAREAFAAEPALVDAAATDLVAIVRRDPAITGLLPPLLNFKGYVALQAWRVSNWLWRHDRPDLALLMQSAAADQLQISIHPSARIGTAVFLDHGTGIIIGALASVGDEVTILQNVTIARHQDDPRHAPRIGRGVLLSVGATLIGDLTVGDFAKVGAGALVTSDVPAGCTAVGVPARLTNCAEADAPGA</sequence>
<reference evidence="6 7" key="1">
    <citation type="submission" date="2016-10" db="EMBL/GenBank/DDBJ databases">
        <authorList>
            <person name="de Groot N.N."/>
        </authorList>
    </citation>
    <scope>NUCLEOTIDE SEQUENCE [LARGE SCALE GENOMIC DNA]</scope>
    <source>
        <strain evidence="6 7">MT12</strain>
    </source>
</reference>
<dbReference type="SMART" id="SM00971">
    <property type="entry name" value="SATase_N"/>
    <property type="match status" value="1"/>
</dbReference>
<keyword evidence="2" id="KW-0028">Amino-acid biosynthesis</keyword>
<organism evidence="6 7">
    <name type="scientific">Bradyrhizobium erythrophlei</name>
    <dbReference type="NCBI Taxonomy" id="1437360"/>
    <lineage>
        <taxon>Bacteria</taxon>
        <taxon>Pseudomonadati</taxon>
        <taxon>Pseudomonadota</taxon>
        <taxon>Alphaproteobacteria</taxon>
        <taxon>Hyphomicrobiales</taxon>
        <taxon>Nitrobacteraceae</taxon>
        <taxon>Bradyrhizobium</taxon>
    </lineage>
</organism>
<dbReference type="Proteomes" id="UP000198992">
    <property type="component" value="Unassembled WGS sequence"/>
</dbReference>
<proteinExistence type="predicted"/>
<dbReference type="Gene3D" id="2.160.10.10">
    <property type="entry name" value="Hexapeptide repeat proteins"/>
    <property type="match status" value="1"/>
</dbReference>
<dbReference type="UniPathway" id="UPA00136">
    <property type="reaction ID" value="UER00199"/>
</dbReference>
<keyword evidence="3 6" id="KW-0808">Transferase</keyword>
<evidence type="ECO:0000313" key="7">
    <source>
        <dbReference type="Proteomes" id="UP000198992"/>
    </source>
</evidence>
<accession>A0A1H5F1K6</accession>
<evidence type="ECO:0000313" key="6">
    <source>
        <dbReference type="EMBL" id="SED97245.1"/>
    </source>
</evidence>
<keyword evidence="4" id="KW-0012">Acyltransferase</keyword>
<feature type="domain" description="Serine acetyltransferase N-terminal" evidence="5">
    <location>
        <begin position="12"/>
        <end position="115"/>
    </location>
</feature>